<evidence type="ECO:0000313" key="2">
    <source>
        <dbReference type="Proteomes" id="UP000000305"/>
    </source>
</evidence>
<keyword evidence="2" id="KW-1185">Reference proteome</keyword>
<name>E9I646_DAPPU</name>
<dbReference type="HOGENOM" id="CLU_1369263_0_0_1"/>
<evidence type="ECO:0000313" key="1">
    <source>
        <dbReference type="EMBL" id="EFX60534.1"/>
    </source>
</evidence>
<gene>
    <name evidence="1" type="ORF">DAPPUDRAFT_123798</name>
</gene>
<dbReference type="InParanoid" id="E9I646"/>
<organism evidence="1 2">
    <name type="scientific">Daphnia pulex</name>
    <name type="common">Water flea</name>
    <dbReference type="NCBI Taxonomy" id="6669"/>
    <lineage>
        <taxon>Eukaryota</taxon>
        <taxon>Metazoa</taxon>
        <taxon>Ecdysozoa</taxon>
        <taxon>Arthropoda</taxon>
        <taxon>Crustacea</taxon>
        <taxon>Branchiopoda</taxon>
        <taxon>Diplostraca</taxon>
        <taxon>Cladocera</taxon>
        <taxon>Anomopoda</taxon>
        <taxon>Daphniidae</taxon>
        <taxon>Daphnia</taxon>
    </lineage>
</organism>
<protein>
    <submittedName>
        <fullName evidence="1">Uncharacterized protein</fullName>
    </submittedName>
</protein>
<dbReference type="Proteomes" id="UP000000305">
    <property type="component" value="Unassembled WGS sequence"/>
</dbReference>
<dbReference type="EMBL" id="GL736140">
    <property type="protein sequence ID" value="EFX60534.1"/>
    <property type="molecule type" value="Genomic_DNA"/>
</dbReference>
<dbReference type="AlphaFoldDB" id="E9I646"/>
<dbReference type="KEGG" id="dpx:DAPPUDRAFT_123798"/>
<proteinExistence type="predicted"/>
<accession>E9I646</accession>
<feature type="non-terminal residue" evidence="1">
    <location>
        <position position="1"/>
    </location>
</feature>
<sequence>GLRAPWVNVAAGRRFPKFRVWSKRATLRRIKRRKVREWIRAYLRDRFRFRKGFRFDASVHSQRNLIDLSFQSINGWFEYDFFLRVGIPYFRTKSWSIKHEDAPESINALLTATSEPETCRVTGCVKIGTVGGGQTGKLTKQRWSDFIPPSGVGPWSLTVSLSDELGTLLPRAPDFHSRGRDYLASSFAVRQEIMDHLIDI</sequence>
<reference evidence="1 2" key="1">
    <citation type="journal article" date="2011" name="Science">
        <title>The ecoresponsive genome of Daphnia pulex.</title>
        <authorList>
            <person name="Colbourne J.K."/>
            <person name="Pfrender M.E."/>
            <person name="Gilbert D."/>
            <person name="Thomas W.K."/>
            <person name="Tucker A."/>
            <person name="Oakley T.H."/>
            <person name="Tokishita S."/>
            <person name="Aerts A."/>
            <person name="Arnold G.J."/>
            <person name="Basu M.K."/>
            <person name="Bauer D.J."/>
            <person name="Caceres C.E."/>
            <person name="Carmel L."/>
            <person name="Casola C."/>
            <person name="Choi J.H."/>
            <person name="Detter J.C."/>
            <person name="Dong Q."/>
            <person name="Dusheyko S."/>
            <person name="Eads B.D."/>
            <person name="Frohlich T."/>
            <person name="Geiler-Samerotte K.A."/>
            <person name="Gerlach D."/>
            <person name="Hatcher P."/>
            <person name="Jogdeo S."/>
            <person name="Krijgsveld J."/>
            <person name="Kriventseva E.V."/>
            <person name="Kultz D."/>
            <person name="Laforsch C."/>
            <person name="Lindquist E."/>
            <person name="Lopez J."/>
            <person name="Manak J.R."/>
            <person name="Muller J."/>
            <person name="Pangilinan J."/>
            <person name="Patwardhan R.P."/>
            <person name="Pitluck S."/>
            <person name="Pritham E.J."/>
            <person name="Rechtsteiner A."/>
            <person name="Rho M."/>
            <person name="Rogozin I.B."/>
            <person name="Sakarya O."/>
            <person name="Salamov A."/>
            <person name="Schaack S."/>
            <person name="Shapiro H."/>
            <person name="Shiga Y."/>
            <person name="Skalitzky C."/>
            <person name="Smith Z."/>
            <person name="Souvorov A."/>
            <person name="Sung W."/>
            <person name="Tang Z."/>
            <person name="Tsuchiya D."/>
            <person name="Tu H."/>
            <person name="Vos H."/>
            <person name="Wang M."/>
            <person name="Wolf Y.I."/>
            <person name="Yamagata H."/>
            <person name="Yamada T."/>
            <person name="Ye Y."/>
            <person name="Shaw J.R."/>
            <person name="Andrews J."/>
            <person name="Crease T.J."/>
            <person name="Tang H."/>
            <person name="Lucas S.M."/>
            <person name="Robertson H.M."/>
            <person name="Bork P."/>
            <person name="Koonin E.V."/>
            <person name="Zdobnov E.M."/>
            <person name="Grigoriev I.V."/>
            <person name="Lynch M."/>
            <person name="Boore J.L."/>
        </authorList>
    </citation>
    <scope>NUCLEOTIDE SEQUENCE [LARGE SCALE GENOMIC DNA]</scope>
</reference>